<dbReference type="EMBL" id="ACBW01000100">
    <property type="protein sequence ID" value="EEF75917.1"/>
    <property type="molecule type" value="Genomic_DNA"/>
</dbReference>
<sequence>MFHVEVCFVFAKIEEVLVLLKHSRIKYCERRFNYALTARSGTQFVIFP</sequence>
<organism evidence="1 2">
    <name type="scientific">Phocaeicola coprophilus DSM 18228 = JCM 13818</name>
    <dbReference type="NCBI Taxonomy" id="547042"/>
    <lineage>
        <taxon>Bacteria</taxon>
        <taxon>Pseudomonadati</taxon>
        <taxon>Bacteroidota</taxon>
        <taxon>Bacteroidia</taxon>
        <taxon>Bacteroidales</taxon>
        <taxon>Bacteroidaceae</taxon>
        <taxon>Phocaeicola</taxon>
    </lineage>
</organism>
<name>S0F821_9BACT</name>
<gene>
    <name evidence="1" type="ORF">BACCOPRO_01411</name>
</gene>
<evidence type="ECO:0000313" key="2">
    <source>
        <dbReference type="Proteomes" id="UP000014073"/>
    </source>
</evidence>
<keyword evidence="2" id="KW-1185">Reference proteome</keyword>
<protein>
    <submittedName>
        <fullName evidence="1">Uncharacterized protein</fullName>
    </submittedName>
</protein>
<dbReference type="STRING" id="547042.BACCOPRO_01411"/>
<dbReference type="AlphaFoldDB" id="S0F821"/>
<dbReference type="HOGENOM" id="CLU_3149351_0_0_10"/>
<comment type="caution">
    <text evidence="1">The sequence shown here is derived from an EMBL/GenBank/DDBJ whole genome shotgun (WGS) entry which is preliminary data.</text>
</comment>
<accession>S0F821</accession>
<evidence type="ECO:0000313" key="1">
    <source>
        <dbReference type="EMBL" id="EEF75917.1"/>
    </source>
</evidence>
<proteinExistence type="predicted"/>
<reference evidence="1 2" key="1">
    <citation type="submission" date="2008-12" db="EMBL/GenBank/DDBJ databases">
        <authorList>
            <person name="Fulton L."/>
            <person name="Clifton S."/>
            <person name="Fulton B."/>
            <person name="Xu J."/>
            <person name="Minx P."/>
            <person name="Pepin K.H."/>
            <person name="Johnson M."/>
            <person name="Bhonagiri V."/>
            <person name="Nash W.E."/>
            <person name="Mardis E.R."/>
            <person name="Wilson R.K."/>
        </authorList>
    </citation>
    <scope>NUCLEOTIDE SEQUENCE [LARGE SCALE GENOMIC DNA]</scope>
    <source>
        <strain evidence="1 2">DSM 18228</strain>
    </source>
</reference>
<dbReference type="Proteomes" id="UP000014073">
    <property type="component" value="Unassembled WGS sequence"/>
</dbReference>